<sequence>MASRSNKVFLGEIRLKVKNLPLKQSNKSTPTADKTNLYQTEV</sequence>
<evidence type="ECO:0000313" key="3">
    <source>
        <dbReference type="Proteomes" id="UP000000607"/>
    </source>
</evidence>
<dbReference type="Proteomes" id="UP000000607">
    <property type="component" value="Chromosome"/>
</dbReference>
<organism evidence="2 3">
    <name type="scientific">Mannheimia succiniciproducens (strain KCTC 0769BP / MBEL55E)</name>
    <dbReference type="NCBI Taxonomy" id="221988"/>
    <lineage>
        <taxon>Bacteria</taxon>
        <taxon>Pseudomonadati</taxon>
        <taxon>Pseudomonadota</taxon>
        <taxon>Gammaproteobacteria</taxon>
        <taxon>Pasteurellales</taxon>
        <taxon>Pasteurellaceae</taxon>
        <taxon>Basfia</taxon>
    </lineage>
</organism>
<feature type="compositionally biased region" description="Polar residues" evidence="1">
    <location>
        <begin position="22"/>
        <end position="42"/>
    </location>
</feature>
<evidence type="ECO:0000256" key="1">
    <source>
        <dbReference type="SAM" id="MobiDB-lite"/>
    </source>
</evidence>
<dbReference type="HOGENOM" id="CLU_3253734_0_0_6"/>
<reference evidence="2 3" key="1">
    <citation type="journal article" date="2004" name="Nat. Biotechnol.">
        <title>The genome sequence of the capnophilic rumen bacterium Mannheimia succiniciproducens.</title>
        <authorList>
            <person name="Hong S.H."/>
            <person name="Kim J.S."/>
            <person name="Lee S.Y."/>
            <person name="In Y.H."/>
            <person name="Choi S.S."/>
            <person name="Rih J.-K."/>
            <person name="Kim C.H."/>
            <person name="Jeong H."/>
            <person name="Hur C.G."/>
            <person name="Kim J.J."/>
        </authorList>
    </citation>
    <scope>NUCLEOTIDE SEQUENCE [LARGE SCALE GENOMIC DNA]</scope>
    <source>
        <strain evidence="3">KCTC 0769BP / MBEL55E</strain>
    </source>
</reference>
<feature type="region of interest" description="Disordered" evidence="1">
    <location>
        <begin position="21"/>
        <end position="42"/>
    </location>
</feature>
<dbReference type="AlphaFoldDB" id="Q65S56"/>
<gene>
    <name evidence="2" type="ordered locus">MS1596</name>
</gene>
<evidence type="ECO:0000313" key="2">
    <source>
        <dbReference type="EMBL" id="AAU38204.1"/>
    </source>
</evidence>
<dbReference type="KEGG" id="msu:MS1596"/>
<protein>
    <submittedName>
        <fullName evidence="2">Uncharacterized protein</fullName>
    </submittedName>
</protein>
<keyword evidence="3" id="KW-1185">Reference proteome</keyword>
<proteinExistence type="predicted"/>
<accession>Q65S56</accession>
<dbReference type="EMBL" id="AE016827">
    <property type="protein sequence ID" value="AAU38204.1"/>
    <property type="molecule type" value="Genomic_DNA"/>
</dbReference>
<name>Q65S56_MANSM</name>